<comment type="caution">
    <text evidence="2">The sequence shown here is derived from an EMBL/GenBank/DDBJ whole genome shotgun (WGS) entry which is preliminary data.</text>
</comment>
<evidence type="ECO:0000313" key="3">
    <source>
        <dbReference type="Proteomes" id="UP000589036"/>
    </source>
</evidence>
<evidence type="ECO:0000256" key="1">
    <source>
        <dbReference type="SAM" id="Phobius"/>
    </source>
</evidence>
<protein>
    <recommendedName>
        <fullName evidence="4">DUF1440 domain-containing protein</fullName>
    </recommendedName>
</protein>
<keyword evidence="3" id="KW-1185">Reference proteome</keyword>
<feature type="transmembrane region" description="Helical" evidence="1">
    <location>
        <begin position="101"/>
        <end position="121"/>
    </location>
</feature>
<dbReference type="Proteomes" id="UP000589036">
    <property type="component" value="Unassembled WGS sequence"/>
</dbReference>
<reference evidence="2 3" key="1">
    <citation type="submission" date="2020-07" db="EMBL/GenBank/DDBJ databases">
        <title>Sequencing the genomes of 1000 actinobacteria strains.</title>
        <authorList>
            <person name="Klenk H.-P."/>
        </authorList>
    </citation>
    <scope>NUCLEOTIDE SEQUENCE [LARGE SCALE GENOMIC DNA]</scope>
    <source>
        <strain evidence="2 3">CXB654</strain>
    </source>
</reference>
<accession>A0A852U7M1</accession>
<keyword evidence="1" id="KW-0472">Membrane</keyword>
<keyword evidence="1" id="KW-0812">Transmembrane</keyword>
<evidence type="ECO:0008006" key="4">
    <source>
        <dbReference type="Google" id="ProtNLM"/>
    </source>
</evidence>
<keyword evidence="1" id="KW-1133">Transmembrane helix</keyword>
<proteinExistence type="predicted"/>
<evidence type="ECO:0000313" key="2">
    <source>
        <dbReference type="EMBL" id="NYE49920.1"/>
    </source>
</evidence>
<organism evidence="2 3">
    <name type="scientific">Spinactinospora alkalitolerans</name>
    <dbReference type="NCBI Taxonomy" id="687207"/>
    <lineage>
        <taxon>Bacteria</taxon>
        <taxon>Bacillati</taxon>
        <taxon>Actinomycetota</taxon>
        <taxon>Actinomycetes</taxon>
        <taxon>Streptosporangiales</taxon>
        <taxon>Nocardiopsidaceae</taxon>
        <taxon>Spinactinospora</taxon>
    </lineage>
</organism>
<name>A0A852U7M1_9ACTN</name>
<feature type="transmembrane region" description="Helical" evidence="1">
    <location>
        <begin position="70"/>
        <end position="89"/>
    </location>
</feature>
<dbReference type="EMBL" id="JACCCC010000001">
    <property type="protein sequence ID" value="NYE49920.1"/>
    <property type="molecule type" value="Genomic_DNA"/>
</dbReference>
<gene>
    <name evidence="2" type="ORF">HDA32_005040</name>
</gene>
<sequence length="159" mass="17170">MNIANGKKLNVATAVGRGVLAGLGGTMVMTAFQKLAEMPITQREESYAPAMFAERILPVRPANRQQETSLNYVAHYGIGAMWGSAYGVAASTGLRGKRAVVTVFGVVFTGDLLLNVMLGLYEPRKWSKQDVAVDVLDKFVQAAATGMIFDRYLDPARPS</sequence>
<dbReference type="RefSeq" id="WP_179645495.1">
    <property type="nucleotide sequence ID" value="NZ_BAAAYY010000048.1"/>
</dbReference>
<dbReference type="AlphaFoldDB" id="A0A852U7M1"/>